<dbReference type="EMBL" id="BDFE01000009">
    <property type="protein sequence ID" value="GAU08231.1"/>
    <property type="molecule type" value="Genomic_DNA"/>
</dbReference>
<dbReference type="STRING" id="1592317.DPF_0934"/>
<accession>A0A194AGM2</accession>
<dbReference type="Proteomes" id="UP000095200">
    <property type="component" value="Unassembled WGS sequence"/>
</dbReference>
<evidence type="ECO:0000313" key="1">
    <source>
        <dbReference type="EMBL" id="GAU08231.1"/>
    </source>
</evidence>
<evidence type="ECO:0000313" key="2">
    <source>
        <dbReference type="Proteomes" id="UP000095200"/>
    </source>
</evidence>
<sequence length="201" mass="22624">MRLFGNMDYPIRMDLEAGIGRTISMWREDATIWQAYFPQEQRMYTASNAHKGLQGLGFPSPFDLRELALVLQGKIAPLLPDQPMREEWQPTGNRIFFGQGSRITSLLLDSQGRVLKLWGTRGWTVAFDYRGTSPYAHAVHVVMDATTRATLWIKSIGPGTLTTDLTMYLPDDTETVSLDAHRAPTIQTNGSLDPHAHHPDQ</sequence>
<protein>
    <submittedName>
        <fullName evidence="1">Uncharacterized protein</fullName>
    </submittedName>
</protein>
<reference evidence="2" key="1">
    <citation type="submission" date="2016-06" db="EMBL/GenBank/DDBJ databases">
        <title>Draft genome sequence of Desulfoplanes formicivorans strain Pf12B.</title>
        <authorList>
            <person name="Watanabe M."/>
            <person name="Kojima H."/>
            <person name="Fukui M."/>
        </authorList>
    </citation>
    <scope>NUCLEOTIDE SEQUENCE [LARGE SCALE GENOMIC DNA]</scope>
    <source>
        <strain evidence="2">Pf12B</strain>
    </source>
</reference>
<dbReference type="AlphaFoldDB" id="A0A194AGM2"/>
<name>A0A194AGM2_9BACT</name>
<organism evidence="1 2">
    <name type="scientific">Desulfoplanes formicivorans</name>
    <dbReference type="NCBI Taxonomy" id="1592317"/>
    <lineage>
        <taxon>Bacteria</taxon>
        <taxon>Pseudomonadati</taxon>
        <taxon>Thermodesulfobacteriota</taxon>
        <taxon>Desulfovibrionia</taxon>
        <taxon>Desulfovibrionales</taxon>
        <taxon>Desulfoplanaceae</taxon>
        <taxon>Desulfoplanes</taxon>
    </lineage>
</organism>
<comment type="caution">
    <text evidence="1">The sequence shown here is derived from an EMBL/GenBank/DDBJ whole genome shotgun (WGS) entry which is preliminary data.</text>
</comment>
<gene>
    <name evidence="1" type="ORF">DPF_0934</name>
</gene>
<proteinExistence type="predicted"/>
<keyword evidence="2" id="KW-1185">Reference proteome</keyword>